<comment type="caution">
    <text evidence="2">The sequence shown here is derived from an EMBL/GenBank/DDBJ whole genome shotgun (WGS) entry which is preliminary data.</text>
</comment>
<evidence type="ECO:0000256" key="1">
    <source>
        <dbReference type="SAM" id="MobiDB-lite"/>
    </source>
</evidence>
<protein>
    <submittedName>
        <fullName evidence="2">Uncharacterized protein</fullName>
    </submittedName>
</protein>
<organism evidence="2 3">
    <name type="scientific">Saguinus oedipus</name>
    <name type="common">Cotton-top tamarin</name>
    <name type="synonym">Oedipomidas oedipus</name>
    <dbReference type="NCBI Taxonomy" id="9490"/>
    <lineage>
        <taxon>Eukaryota</taxon>
        <taxon>Metazoa</taxon>
        <taxon>Chordata</taxon>
        <taxon>Craniata</taxon>
        <taxon>Vertebrata</taxon>
        <taxon>Euteleostomi</taxon>
        <taxon>Mammalia</taxon>
        <taxon>Eutheria</taxon>
        <taxon>Euarchontoglires</taxon>
        <taxon>Primates</taxon>
        <taxon>Haplorrhini</taxon>
        <taxon>Platyrrhini</taxon>
        <taxon>Cebidae</taxon>
        <taxon>Callitrichinae</taxon>
        <taxon>Saguinus</taxon>
    </lineage>
</organism>
<feature type="compositionally biased region" description="Low complexity" evidence="1">
    <location>
        <begin position="49"/>
        <end position="63"/>
    </location>
</feature>
<evidence type="ECO:0000313" key="2">
    <source>
        <dbReference type="EMBL" id="KAK2110303.1"/>
    </source>
</evidence>
<name>A0ABQ9VP04_SAGOE</name>
<accession>A0ABQ9VP04</accession>
<sequence>MWGCSQRGVGRALTISAARTGPRTRRRRSASRGCAYGVTARRHEDGRNRAPAPGANPPLGSRPQPQPPPSPVSKPPLPPRPSPEPTVRAARHTCYHHRTLEEKGSGVSPGREISG</sequence>
<dbReference type="Proteomes" id="UP001266305">
    <property type="component" value="Unassembled WGS sequence"/>
</dbReference>
<evidence type="ECO:0000313" key="3">
    <source>
        <dbReference type="Proteomes" id="UP001266305"/>
    </source>
</evidence>
<reference evidence="2 3" key="1">
    <citation type="submission" date="2023-05" db="EMBL/GenBank/DDBJ databases">
        <title>B98-5 Cell Line De Novo Hybrid Assembly: An Optical Mapping Approach.</title>
        <authorList>
            <person name="Kananen K."/>
            <person name="Auerbach J.A."/>
            <person name="Kautto E."/>
            <person name="Blachly J.S."/>
        </authorList>
    </citation>
    <scope>NUCLEOTIDE SEQUENCE [LARGE SCALE GENOMIC DNA]</scope>
    <source>
        <strain evidence="2">B95-8</strain>
        <tissue evidence="2">Cell line</tissue>
    </source>
</reference>
<dbReference type="EMBL" id="JASSZA010000005">
    <property type="protein sequence ID" value="KAK2110303.1"/>
    <property type="molecule type" value="Genomic_DNA"/>
</dbReference>
<proteinExistence type="predicted"/>
<keyword evidence="3" id="KW-1185">Reference proteome</keyword>
<feature type="region of interest" description="Disordered" evidence="1">
    <location>
        <begin position="1"/>
        <end position="115"/>
    </location>
</feature>
<feature type="compositionally biased region" description="Pro residues" evidence="1">
    <location>
        <begin position="64"/>
        <end position="84"/>
    </location>
</feature>
<feature type="non-terminal residue" evidence="2">
    <location>
        <position position="115"/>
    </location>
</feature>
<gene>
    <name evidence="2" type="ORF">P7K49_010049</name>
</gene>